<dbReference type="Pfam" id="PF00437">
    <property type="entry name" value="T2SSE"/>
    <property type="match status" value="1"/>
</dbReference>
<dbReference type="InterPro" id="IPR027417">
    <property type="entry name" value="P-loop_NTPase"/>
</dbReference>
<dbReference type="CDD" id="cd01131">
    <property type="entry name" value="PilT"/>
    <property type="match status" value="1"/>
</dbReference>
<protein>
    <submittedName>
        <fullName evidence="3">Type IV pilus twitching motility protein PilT</fullName>
    </submittedName>
</protein>
<accession>A0A7C3KPN7</accession>
<dbReference type="InterPro" id="IPR006321">
    <property type="entry name" value="PilT/PilU"/>
</dbReference>
<organism evidence="3">
    <name type="scientific">Dictyoglomus thermophilum</name>
    <dbReference type="NCBI Taxonomy" id="14"/>
    <lineage>
        <taxon>Bacteria</taxon>
        <taxon>Pseudomonadati</taxon>
        <taxon>Dictyoglomota</taxon>
        <taxon>Dictyoglomia</taxon>
        <taxon>Dictyoglomales</taxon>
        <taxon>Dictyoglomaceae</taxon>
        <taxon>Dictyoglomus</taxon>
    </lineage>
</organism>
<comment type="similarity">
    <text evidence="1">Belongs to the GSP E family.</text>
</comment>
<dbReference type="PANTHER" id="PTHR30486">
    <property type="entry name" value="TWITCHING MOTILITY PROTEIN PILT"/>
    <property type="match status" value="1"/>
</dbReference>
<dbReference type="PANTHER" id="PTHR30486:SF16">
    <property type="entry name" value="TWITCHING MOTILITY PROTEIN PILT"/>
    <property type="match status" value="1"/>
</dbReference>
<dbReference type="InterPro" id="IPR003593">
    <property type="entry name" value="AAA+_ATPase"/>
</dbReference>
<sequence>MKEELSIIEILQSALQKEASDVHITSGIPPVFRIKGHLIPQTQYPTLTPQLTYRLIFSLLTEEQKQKLQENKELDFSVGISGEGRFRVNAFWQRGSLAAVFRLIPWKIPTIEELRLPLVLKDLAALPRGLILVTGPTGSGKSTTLASMIDYINSNFSRHIITIEDPIEYLHTHKKSIVNQREVGSDTYSFANALRSALREDPDVILVGEMRDLETTAIAITAAETGHLVMATLHTVDAVQSIERIVDQFPAHQQQQIRLQLSGVIQGIISQQLLPRKDGTGRIVATEILIGIPAVRSLIREGKTPQIYSVIQTGGRYGMQTMDQSLADLVKKGLISQEVAFERAVNREELIRLLGGEVRR</sequence>
<evidence type="ECO:0000313" key="3">
    <source>
        <dbReference type="EMBL" id="HGK24240.1"/>
    </source>
</evidence>
<dbReference type="PROSITE" id="PS00662">
    <property type="entry name" value="T2SP_E"/>
    <property type="match status" value="1"/>
</dbReference>
<dbReference type="Gene3D" id="3.30.450.90">
    <property type="match status" value="1"/>
</dbReference>
<reference evidence="3" key="1">
    <citation type="journal article" date="2020" name="mSystems">
        <title>Genome- and Community-Level Interaction Insights into Carbon Utilization and Element Cycling Functions of Hydrothermarchaeota in Hydrothermal Sediment.</title>
        <authorList>
            <person name="Zhou Z."/>
            <person name="Liu Y."/>
            <person name="Xu W."/>
            <person name="Pan J."/>
            <person name="Luo Z.H."/>
            <person name="Li M."/>
        </authorList>
    </citation>
    <scope>NUCLEOTIDE SEQUENCE [LARGE SCALE GENOMIC DNA]</scope>
    <source>
        <strain evidence="3">SpSt-70</strain>
    </source>
</reference>
<evidence type="ECO:0000259" key="2">
    <source>
        <dbReference type="PROSITE" id="PS00662"/>
    </source>
</evidence>
<dbReference type="AlphaFoldDB" id="A0A7C3KPN7"/>
<evidence type="ECO:0000256" key="1">
    <source>
        <dbReference type="ARBA" id="ARBA00006611"/>
    </source>
</evidence>
<dbReference type="EMBL" id="DTDV01000019">
    <property type="protein sequence ID" value="HGK24240.1"/>
    <property type="molecule type" value="Genomic_DNA"/>
</dbReference>
<dbReference type="OMA" id="RGQVHEI"/>
<comment type="caution">
    <text evidence="3">The sequence shown here is derived from an EMBL/GenBank/DDBJ whole genome shotgun (WGS) entry which is preliminary data.</text>
</comment>
<dbReference type="NCBIfam" id="TIGR01420">
    <property type="entry name" value="pilT_fam"/>
    <property type="match status" value="1"/>
</dbReference>
<dbReference type="InterPro" id="IPR050921">
    <property type="entry name" value="T4SS_GSP_E_ATPase"/>
</dbReference>
<dbReference type="GO" id="GO:0016887">
    <property type="term" value="F:ATP hydrolysis activity"/>
    <property type="evidence" value="ECO:0007669"/>
    <property type="project" value="InterPro"/>
</dbReference>
<dbReference type="Gene3D" id="3.40.50.300">
    <property type="entry name" value="P-loop containing nucleotide triphosphate hydrolases"/>
    <property type="match status" value="1"/>
</dbReference>
<gene>
    <name evidence="3" type="ORF">ENU78_07420</name>
</gene>
<dbReference type="GO" id="GO:0005524">
    <property type="term" value="F:ATP binding"/>
    <property type="evidence" value="ECO:0007669"/>
    <property type="project" value="InterPro"/>
</dbReference>
<feature type="domain" description="Bacterial type II secretion system protein E" evidence="2">
    <location>
        <begin position="198"/>
        <end position="212"/>
    </location>
</feature>
<proteinExistence type="inferred from homology"/>
<dbReference type="InterPro" id="IPR001482">
    <property type="entry name" value="T2SS/T4SS_dom"/>
</dbReference>
<name>A0A7C3KPN7_DICTH</name>
<dbReference type="SMART" id="SM00382">
    <property type="entry name" value="AAA"/>
    <property type="match status" value="1"/>
</dbReference>
<dbReference type="SUPFAM" id="SSF52540">
    <property type="entry name" value="P-loop containing nucleoside triphosphate hydrolases"/>
    <property type="match status" value="1"/>
</dbReference>